<dbReference type="SUPFAM" id="SSF56112">
    <property type="entry name" value="Protein kinase-like (PK-like)"/>
    <property type="match status" value="1"/>
</dbReference>
<dbReference type="Proteomes" id="UP000094243">
    <property type="component" value="Unassembled WGS sequence"/>
</dbReference>
<dbReference type="InterPro" id="IPR027417">
    <property type="entry name" value="P-loop_NTPase"/>
</dbReference>
<dbReference type="EMBL" id="MIGZ01000013">
    <property type="protein sequence ID" value="ODQ95723.1"/>
    <property type="molecule type" value="Genomic_DNA"/>
</dbReference>
<evidence type="ECO:0000313" key="2">
    <source>
        <dbReference type="Proteomes" id="UP000094243"/>
    </source>
</evidence>
<dbReference type="AlphaFoldDB" id="A0A1E3S0L7"/>
<organism evidence="1 2">
    <name type="scientific">Mycolicibacterium holsaticum</name>
    <dbReference type="NCBI Taxonomy" id="152142"/>
    <lineage>
        <taxon>Bacteria</taxon>
        <taxon>Bacillati</taxon>
        <taxon>Actinomycetota</taxon>
        <taxon>Actinomycetes</taxon>
        <taxon>Mycobacteriales</taxon>
        <taxon>Mycobacteriaceae</taxon>
        <taxon>Mycolicibacterium</taxon>
    </lineage>
</organism>
<dbReference type="Gene3D" id="3.40.50.300">
    <property type="entry name" value="P-loop containing nucleotide triphosphate hydrolases"/>
    <property type="match status" value="1"/>
</dbReference>
<dbReference type="InterPro" id="IPR052732">
    <property type="entry name" value="Cell-binding_unc_protein"/>
</dbReference>
<accession>A0A1E3S0L7</accession>
<reference evidence="2" key="1">
    <citation type="submission" date="2016-09" db="EMBL/GenBank/DDBJ databases">
        <authorList>
            <person name="Greninger A.L."/>
            <person name="Jerome K.R."/>
            <person name="Mcnair B."/>
            <person name="Wallis C."/>
            <person name="Fang F."/>
        </authorList>
    </citation>
    <scope>NUCLEOTIDE SEQUENCE [LARGE SCALE GENOMIC DNA]</scope>
    <source>
        <strain evidence="2">M7</strain>
    </source>
</reference>
<dbReference type="Pfam" id="PF13671">
    <property type="entry name" value="AAA_33"/>
    <property type="match status" value="1"/>
</dbReference>
<evidence type="ECO:0000313" key="1">
    <source>
        <dbReference type="EMBL" id="ODQ95723.1"/>
    </source>
</evidence>
<comment type="caution">
    <text evidence="1">The sequence shown here is derived from an EMBL/GenBank/DDBJ whole genome shotgun (WGS) entry which is preliminary data.</text>
</comment>
<dbReference type="PANTHER" id="PTHR43883:SF1">
    <property type="entry name" value="GLUCONOKINASE"/>
    <property type="match status" value="1"/>
</dbReference>
<gene>
    <name evidence="1" type="ORF">BHQ17_03795</name>
</gene>
<dbReference type="OrthoDB" id="9810277at2"/>
<name>A0A1E3S0L7_9MYCO</name>
<dbReference type="RefSeq" id="WP_069403900.1">
    <property type="nucleotide sequence ID" value="NZ_MIGZ01000013.1"/>
</dbReference>
<keyword evidence="2" id="KW-1185">Reference proteome</keyword>
<protein>
    <submittedName>
        <fullName evidence="1">Uncharacterized protein</fullName>
    </submittedName>
</protein>
<proteinExistence type="predicted"/>
<dbReference type="SUPFAM" id="SSF52540">
    <property type="entry name" value="P-loop containing nucleoside triphosphate hydrolases"/>
    <property type="match status" value="1"/>
</dbReference>
<sequence length="489" mass="53022">MAWTTPGNLSAEVHETHTGLVMLLGDRAYKAKKAVVTDFLDFSTPQLRERACAHEIELNSRLAPQSYLGLAYFSGVAGDAPEPVIVMRRYPDTYRLTSLVKDGSPVQAHLVSIAETLASFHARAARGESIDAAATADAVAARWRDNIDELHHQGILAREAIDDVWRLAAQFISGRSALFAKRIAERRIVDGHADLLTDDIFCTPDGPVLLDCLEFDDRLRYVDGIDDVAFLAMDLEYLGRDDLAAFFLAQYRRAAGETAPPTLTDFYVAYRAVVRAKVDCVRVAQGHDEASADAQRHLDIALEHLRACTVRLVMVGGGPGTGKTTLSRALAEQLGAQVISTDDVRRELQAAGVISGAAGEPESGLYSAQNVAAVYDAVLQRARDHLVGGDSVILDATWRDAHQRERVRGLAAETLVPVVELSCSIPVRDAAVRVQNRGPTTSDATAEIAARLAQPDDAWPDAHRIDTGRPLTDSVAEASRIVYESAPVE</sequence>
<dbReference type="InterPro" id="IPR011009">
    <property type="entry name" value="Kinase-like_dom_sf"/>
</dbReference>
<dbReference type="PANTHER" id="PTHR43883">
    <property type="entry name" value="SLR0207 PROTEIN"/>
    <property type="match status" value="1"/>
</dbReference>